<sequence>MYLMSALAIFFGSFLSVFRGCDFPSALTELITSDLDFSPHNWSYCVAPDFYLNHTSINPKHRHSFFPMDLMFERYLRNNPGSILIGVPYLSQCTPRKFLSIPCVGLHSLLLRCLQLNLDQQTLANLTGMFFDEVSFQDATQAEIQNLFAFFPPPRFIDTLLSTPQLVRSTIDIWLWFISIFDNFGVFTTPFGACSSLAEVFKMLSPFDSNPYQNETNWLNQVGEMVVSLHWLSIPTHFDSPLLCHLPSLAGAQRGVLQTLSSHSGIPSLVTPPSWESFEKGVRAVWNENRFFHNHLRTLTLTVRYMDSVPFHSSLFKRLAVETLAADLLSPFPALMSAAFEFFHRFVSVSSDAVRIELVKQASEPQKKDESLYQT</sequence>
<comment type="caution">
    <text evidence="2">The sequence shown here is derived from an EMBL/GenBank/DDBJ whole genome shotgun (WGS) entry which is preliminary data.</text>
</comment>
<keyword evidence="3" id="KW-1185">Reference proteome</keyword>
<dbReference type="EMBL" id="JARBJD010000470">
    <property type="protein sequence ID" value="KAK2941733.1"/>
    <property type="molecule type" value="Genomic_DNA"/>
</dbReference>
<evidence type="ECO:0000256" key="1">
    <source>
        <dbReference type="SAM" id="SignalP"/>
    </source>
</evidence>
<feature type="chain" id="PRO_5047363541" evidence="1">
    <location>
        <begin position="21"/>
        <end position="375"/>
    </location>
</feature>
<feature type="signal peptide" evidence="1">
    <location>
        <begin position="1"/>
        <end position="20"/>
    </location>
</feature>
<reference evidence="2 3" key="1">
    <citation type="journal article" date="2022" name="bioRxiv">
        <title>Genomics of Preaxostyla Flagellates Illuminates Evolutionary Transitions and the Path Towards Mitochondrial Loss.</title>
        <authorList>
            <person name="Novak L.V.F."/>
            <person name="Treitli S.C."/>
            <person name="Pyrih J."/>
            <person name="Halakuc P."/>
            <person name="Pipaliya S.V."/>
            <person name="Vacek V."/>
            <person name="Brzon O."/>
            <person name="Soukal P."/>
            <person name="Eme L."/>
            <person name="Dacks J.B."/>
            <person name="Karnkowska A."/>
            <person name="Elias M."/>
            <person name="Hampl V."/>
        </authorList>
    </citation>
    <scope>NUCLEOTIDE SEQUENCE [LARGE SCALE GENOMIC DNA]</scope>
    <source>
        <strain evidence="2">NAU3</strain>
        <tissue evidence="2">Gut</tissue>
    </source>
</reference>
<name>A0ABQ9WQY8_9EUKA</name>
<keyword evidence="1" id="KW-0732">Signal</keyword>
<proteinExistence type="predicted"/>
<gene>
    <name evidence="2" type="ORF">BLNAU_23355</name>
</gene>
<dbReference type="Proteomes" id="UP001281761">
    <property type="component" value="Unassembled WGS sequence"/>
</dbReference>
<evidence type="ECO:0000313" key="2">
    <source>
        <dbReference type="EMBL" id="KAK2941733.1"/>
    </source>
</evidence>
<organism evidence="2 3">
    <name type="scientific">Blattamonas nauphoetae</name>
    <dbReference type="NCBI Taxonomy" id="2049346"/>
    <lineage>
        <taxon>Eukaryota</taxon>
        <taxon>Metamonada</taxon>
        <taxon>Preaxostyla</taxon>
        <taxon>Oxymonadida</taxon>
        <taxon>Blattamonas</taxon>
    </lineage>
</organism>
<evidence type="ECO:0000313" key="3">
    <source>
        <dbReference type="Proteomes" id="UP001281761"/>
    </source>
</evidence>
<protein>
    <submittedName>
        <fullName evidence="2">Uncharacterized protein</fullName>
    </submittedName>
</protein>
<accession>A0ABQ9WQY8</accession>